<dbReference type="STRING" id="471853.Bcav_2230"/>
<dbReference type="SUPFAM" id="SSF90123">
    <property type="entry name" value="ABC transporter transmembrane region"/>
    <property type="match status" value="1"/>
</dbReference>
<dbReference type="GO" id="GO:0016887">
    <property type="term" value="F:ATP hydrolysis activity"/>
    <property type="evidence" value="ECO:0007669"/>
    <property type="project" value="InterPro"/>
</dbReference>
<evidence type="ECO:0000313" key="14">
    <source>
        <dbReference type="Proteomes" id="UP000007962"/>
    </source>
</evidence>
<feature type="transmembrane region" description="Helical" evidence="10">
    <location>
        <begin position="144"/>
        <end position="163"/>
    </location>
</feature>
<evidence type="ECO:0000256" key="5">
    <source>
        <dbReference type="ARBA" id="ARBA00022692"/>
    </source>
</evidence>
<dbReference type="InterPro" id="IPR003593">
    <property type="entry name" value="AAA+_ATPase"/>
</dbReference>
<dbReference type="GO" id="GO:0015421">
    <property type="term" value="F:ABC-type oligopeptide transporter activity"/>
    <property type="evidence" value="ECO:0007669"/>
    <property type="project" value="TreeGrafter"/>
</dbReference>
<keyword evidence="14" id="KW-1185">Reference proteome</keyword>
<feature type="transmembrane region" description="Helical" evidence="10">
    <location>
        <begin position="72"/>
        <end position="92"/>
    </location>
</feature>
<keyword evidence="2" id="KW-0813">Transport</keyword>
<evidence type="ECO:0000313" key="13">
    <source>
        <dbReference type="EMBL" id="ACQ80481.1"/>
    </source>
</evidence>
<evidence type="ECO:0000256" key="8">
    <source>
        <dbReference type="ARBA" id="ARBA00022989"/>
    </source>
</evidence>
<keyword evidence="8 10" id="KW-1133">Transmembrane helix</keyword>
<reference evidence="13 14" key="1">
    <citation type="journal article" date="2009" name="Stand. Genomic Sci.">
        <title>Complete genome sequence of Beutenbergia cavernae type strain (HKI 0122).</title>
        <authorList>
            <person name="Land M."/>
            <person name="Pukall R."/>
            <person name="Abt B."/>
            <person name="Goker M."/>
            <person name="Rohde M."/>
            <person name="Glavina Del Rio T."/>
            <person name="Tice H."/>
            <person name="Copeland A."/>
            <person name="Cheng J.F."/>
            <person name="Lucas S."/>
            <person name="Chen F."/>
            <person name="Nolan M."/>
            <person name="Bruce D."/>
            <person name="Goodwin L."/>
            <person name="Pitluck S."/>
            <person name="Ivanova N."/>
            <person name="Mavromatis K."/>
            <person name="Ovchinnikova G."/>
            <person name="Pati A."/>
            <person name="Chen A."/>
            <person name="Palaniappan K."/>
            <person name="Hauser L."/>
            <person name="Chang Y.J."/>
            <person name="Jefferies C.C."/>
            <person name="Saunders E."/>
            <person name="Brettin T."/>
            <person name="Detter J.C."/>
            <person name="Han C."/>
            <person name="Chain P."/>
            <person name="Bristow J."/>
            <person name="Eisen J.A."/>
            <person name="Markowitz V."/>
            <person name="Hugenholtz P."/>
            <person name="Kyrpides N.C."/>
            <person name="Klenk H.P."/>
            <person name="Lapidus A."/>
        </authorList>
    </citation>
    <scope>NUCLEOTIDE SEQUENCE [LARGE SCALE GENOMIC DNA]</scope>
    <source>
        <strain evidence="14">ATCC BAA-8 / DSM 12333 / NBRC 16432</strain>
    </source>
</reference>
<dbReference type="PROSITE" id="PS50929">
    <property type="entry name" value="ABC_TM1F"/>
    <property type="match status" value="1"/>
</dbReference>
<dbReference type="HOGENOM" id="CLU_000604_84_3_11"/>
<dbReference type="PROSITE" id="PS50893">
    <property type="entry name" value="ABC_TRANSPORTER_2"/>
    <property type="match status" value="1"/>
</dbReference>
<dbReference type="InterPro" id="IPR003439">
    <property type="entry name" value="ABC_transporter-like_ATP-bd"/>
</dbReference>
<dbReference type="Proteomes" id="UP000007962">
    <property type="component" value="Chromosome"/>
</dbReference>
<evidence type="ECO:0000259" key="12">
    <source>
        <dbReference type="PROSITE" id="PS50929"/>
    </source>
</evidence>
<dbReference type="Gene3D" id="1.20.1560.10">
    <property type="entry name" value="ABC transporter type 1, transmembrane domain"/>
    <property type="match status" value="1"/>
</dbReference>
<feature type="domain" description="ABC transmembrane type-1" evidence="12">
    <location>
        <begin position="33"/>
        <end position="317"/>
    </location>
</feature>
<dbReference type="InterPro" id="IPR027417">
    <property type="entry name" value="P-loop_NTPase"/>
</dbReference>
<dbReference type="KEGG" id="bcv:Bcav_2230"/>
<keyword evidence="4" id="KW-0997">Cell inner membrane</keyword>
<keyword evidence="5 10" id="KW-0812">Transmembrane</keyword>
<dbReference type="GO" id="GO:0005886">
    <property type="term" value="C:plasma membrane"/>
    <property type="evidence" value="ECO:0007669"/>
    <property type="project" value="UniProtKB-SubCell"/>
</dbReference>
<protein>
    <submittedName>
        <fullName evidence="13">ABC transporter related</fullName>
    </submittedName>
</protein>
<evidence type="ECO:0000256" key="6">
    <source>
        <dbReference type="ARBA" id="ARBA00022741"/>
    </source>
</evidence>
<keyword evidence="6" id="KW-0547">Nucleotide-binding</keyword>
<proteinExistence type="predicted"/>
<evidence type="ECO:0000256" key="9">
    <source>
        <dbReference type="ARBA" id="ARBA00023136"/>
    </source>
</evidence>
<comment type="subcellular location">
    <subcellularLocation>
        <location evidence="1">Cell membrane</location>
        <topology evidence="1">Multi-pass membrane protein</topology>
    </subcellularLocation>
</comment>
<dbReference type="SUPFAM" id="SSF52540">
    <property type="entry name" value="P-loop containing nucleoside triphosphate hydrolases"/>
    <property type="match status" value="1"/>
</dbReference>
<dbReference type="Pfam" id="PF00005">
    <property type="entry name" value="ABC_tran"/>
    <property type="match status" value="1"/>
</dbReference>
<evidence type="ECO:0000256" key="4">
    <source>
        <dbReference type="ARBA" id="ARBA00022519"/>
    </source>
</evidence>
<dbReference type="PANTHER" id="PTHR43394">
    <property type="entry name" value="ATP-DEPENDENT PERMEASE MDL1, MITOCHONDRIAL"/>
    <property type="match status" value="1"/>
</dbReference>
<sequence>MSASIAPASDLGVFATVRRGLAMSPAMRRGLGVTFVLALVATAGRLVVPVAVQQATDRGILAPGGVDVEVVTTIAAAALGVLLVATACSAWVNVRLFSATEAGLAQLRVGAFRHVHDLAVLTQHTERRGSLVSRVTSDVDTISMFVQWGGLMLVLSTLQIAAATVAMAIYSWQLTLVVWVTFVPMLILAPRAQRALNVAYALVRHKVGSMLASVSEAVVGAHTIRAYGAGARTGSRIEGAVRDHRDAAVRAQTLASVAFSAGVLSSGVALAAVVVAGTFLGIAGEITVGTLLAFLFLVQLFTGPVQSATEVLNELQNAVAGWRRVLSLVETPIEVAPPADPVDLGQRRALDVQLDGVSFSYPGGPRVLHDVDLRLPAGARVAVVGRTGSGKTTIARLVARLADPDAGAVRLGGVDVREIAPADLRTRVVVVPQEGFLFDATLADNIAYGRVPHSRAEVEQAVVDLGLVDWVAAFDAGLDTPAGQRGESLSAGERQLVALARAHLAGADLLVLDEATSAVDPATELRISRAFAELTRQRTSVTIAHRLSTAQAADLVVVVDGGRIVGVGPHAELLAADGVYSRMFASWVAQSAS</sequence>
<keyword evidence="9 10" id="KW-0472">Membrane</keyword>
<dbReference type="GO" id="GO:0005524">
    <property type="term" value="F:ATP binding"/>
    <property type="evidence" value="ECO:0007669"/>
    <property type="project" value="UniProtKB-KW"/>
</dbReference>
<dbReference type="Pfam" id="PF00664">
    <property type="entry name" value="ABC_membrane"/>
    <property type="match status" value="1"/>
</dbReference>
<organism evidence="13 14">
    <name type="scientific">Beutenbergia cavernae (strain ATCC BAA-8 / DSM 12333 / CCUG 43141 / JCM 11478 / NBRC 16432 / NCIMB 13614 / HKI 0122)</name>
    <dbReference type="NCBI Taxonomy" id="471853"/>
    <lineage>
        <taxon>Bacteria</taxon>
        <taxon>Bacillati</taxon>
        <taxon>Actinomycetota</taxon>
        <taxon>Actinomycetes</taxon>
        <taxon>Micrococcales</taxon>
        <taxon>Beutenbergiaceae</taxon>
        <taxon>Beutenbergia</taxon>
    </lineage>
</organism>
<accession>C5BV94</accession>
<evidence type="ECO:0000256" key="1">
    <source>
        <dbReference type="ARBA" id="ARBA00004651"/>
    </source>
</evidence>
<dbReference type="InterPro" id="IPR036640">
    <property type="entry name" value="ABC1_TM_sf"/>
</dbReference>
<evidence type="ECO:0000259" key="11">
    <source>
        <dbReference type="PROSITE" id="PS50893"/>
    </source>
</evidence>
<dbReference type="AlphaFoldDB" id="C5BV94"/>
<name>C5BV94_BEUC1</name>
<evidence type="ECO:0000256" key="7">
    <source>
        <dbReference type="ARBA" id="ARBA00022840"/>
    </source>
</evidence>
<evidence type="ECO:0000256" key="3">
    <source>
        <dbReference type="ARBA" id="ARBA00022475"/>
    </source>
</evidence>
<dbReference type="eggNOG" id="COG1132">
    <property type="taxonomic scope" value="Bacteria"/>
</dbReference>
<dbReference type="PANTHER" id="PTHR43394:SF1">
    <property type="entry name" value="ATP-BINDING CASSETTE SUB-FAMILY B MEMBER 10, MITOCHONDRIAL"/>
    <property type="match status" value="1"/>
</dbReference>
<dbReference type="EMBL" id="CP001618">
    <property type="protein sequence ID" value="ACQ80481.1"/>
    <property type="molecule type" value="Genomic_DNA"/>
</dbReference>
<dbReference type="Gene3D" id="3.40.50.300">
    <property type="entry name" value="P-loop containing nucleotide triphosphate hydrolases"/>
    <property type="match status" value="1"/>
</dbReference>
<feature type="domain" description="ABC transporter" evidence="11">
    <location>
        <begin position="352"/>
        <end position="586"/>
    </location>
</feature>
<feature type="transmembrane region" description="Helical" evidence="10">
    <location>
        <begin position="254"/>
        <end position="276"/>
    </location>
</feature>
<feature type="transmembrane region" description="Helical" evidence="10">
    <location>
        <begin position="169"/>
        <end position="189"/>
    </location>
</feature>
<dbReference type="FunFam" id="3.40.50.300:FF:001001">
    <property type="entry name" value="Multidrug ABC transporter ATP-binding protein"/>
    <property type="match status" value="1"/>
</dbReference>
<dbReference type="InterPro" id="IPR011527">
    <property type="entry name" value="ABC1_TM_dom"/>
</dbReference>
<feature type="transmembrane region" description="Helical" evidence="10">
    <location>
        <begin position="31"/>
        <end position="52"/>
    </location>
</feature>
<dbReference type="RefSeq" id="WP_015882721.1">
    <property type="nucleotide sequence ID" value="NC_012669.1"/>
</dbReference>
<evidence type="ECO:0000256" key="2">
    <source>
        <dbReference type="ARBA" id="ARBA00022448"/>
    </source>
</evidence>
<feature type="transmembrane region" description="Helical" evidence="10">
    <location>
        <begin position="282"/>
        <end position="301"/>
    </location>
</feature>
<dbReference type="OrthoDB" id="9806127at2"/>
<dbReference type="InterPro" id="IPR039421">
    <property type="entry name" value="Type_1_exporter"/>
</dbReference>
<evidence type="ECO:0000256" key="10">
    <source>
        <dbReference type="SAM" id="Phobius"/>
    </source>
</evidence>
<keyword evidence="3" id="KW-1003">Cell membrane</keyword>
<keyword evidence="7" id="KW-0067">ATP-binding</keyword>
<dbReference type="SMART" id="SM00382">
    <property type="entry name" value="AAA"/>
    <property type="match status" value="1"/>
</dbReference>
<gene>
    <name evidence="13" type="ordered locus">Bcav_2230</name>
</gene>